<organism evidence="3 4">
    <name type="scientific">Terrimonas ginsenosidimutans</name>
    <dbReference type="NCBI Taxonomy" id="2908004"/>
    <lineage>
        <taxon>Bacteria</taxon>
        <taxon>Pseudomonadati</taxon>
        <taxon>Bacteroidota</taxon>
        <taxon>Chitinophagia</taxon>
        <taxon>Chitinophagales</taxon>
        <taxon>Chitinophagaceae</taxon>
        <taxon>Terrimonas</taxon>
    </lineage>
</organism>
<proteinExistence type="predicted"/>
<keyword evidence="1" id="KW-0732">Signal</keyword>
<gene>
    <name evidence="3" type="ORF">LZZ85_15390</name>
</gene>
<protein>
    <submittedName>
        <fullName evidence="3">DUF5103 domain-containing protein</fullName>
    </submittedName>
</protein>
<evidence type="ECO:0000256" key="1">
    <source>
        <dbReference type="SAM" id="SignalP"/>
    </source>
</evidence>
<feature type="signal peptide" evidence="1">
    <location>
        <begin position="1"/>
        <end position="18"/>
    </location>
</feature>
<dbReference type="Gene3D" id="2.60.40.10">
    <property type="entry name" value="Immunoglobulins"/>
    <property type="match status" value="1"/>
</dbReference>
<feature type="chain" id="PRO_5046819784" evidence="1">
    <location>
        <begin position="19"/>
        <end position="425"/>
    </location>
</feature>
<reference evidence="3" key="1">
    <citation type="submission" date="2022-01" db="EMBL/GenBank/DDBJ databases">
        <authorList>
            <person name="Jo J.-H."/>
            <person name="Im W.-T."/>
        </authorList>
    </citation>
    <scope>NUCLEOTIDE SEQUENCE</scope>
    <source>
        <strain evidence="3">NA20</strain>
    </source>
</reference>
<evidence type="ECO:0000259" key="2">
    <source>
        <dbReference type="Pfam" id="PF17116"/>
    </source>
</evidence>
<name>A0ABS9KTN1_9BACT</name>
<evidence type="ECO:0000313" key="3">
    <source>
        <dbReference type="EMBL" id="MCG2615683.1"/>
    </source>
</evidence>
<feature type="domain" description="Type 9 secretion system plug protein N-terminal" evidence="2">
    <location>
        <begin position="29"/>
        <end position="153"/>
    </location>
</feature>
<dbReference type="Pfam" id="PF17116">
    <property type="entry name" value="T9SS_plug_1st"/>
    <property type="match status" value="1"/>
</dbReference>
<accession>A0ABS9KTN1</accession>
<sequence length="425" mass="49663">MQRISVALLMLLSFSVNAQMPDKIYKPSIHSVKLFKAGDQLSYPILNLNSADQLELHFDDLDADVKSLYYSFQLCNADWTPAQLQPFDYIRGFQSTRITTYRNSSIALNRYTHYQATVPDRSSVPSRSGNYLLKVFRNNDTSDLYLTKRFLVVDNRVAISAQIKQPFNSAYFLTDQRVMVSISTANARINTSSPQDLKVVVMQNNAWPTAALLERPTIYRGNFFEYNDDATSFQAGREWRWIDLSSLRLMTDRMQRLNDDSIKNRSDVYIKPDVERRQQVYIYYKDINGQWIMDNRDGYNPYWQSDYAYVHFSFIPPDRKPYPGKEVYVFGELTNYLPDDDSKMDFNETYGIYEKTLYLKQGYYNYSYITLDAGKRNTNRFPLDNTEGNFNNTENNYTVLVYFRQFGGRADELLGIAQLNSFLGR</sequence>
<dbReference type="InterPro" id="IPR031345">
    <property type="entry name" value="T9SS_Plug_N"/>
</dbReference>
<dbReference type="InterPro" id="IPR013783">
    <property type="entry name" value="Ig-like_fold"/>
</dbReference>
<evidence type="ECO:0000313" key="4">
    <source>
        <dbReference type="Proteomes" id="UP001165367"/>
    </source>
</evidence>
<dbReference type="RefSeq" id="WP_237873722.1">
    <property type="nucleotide sequence ID" value="NZ_JAKLTR010000009.1"/>
</dbReference>
<dbReference type="EMBL" id="JAKLTR010000009">
    <property type="protein sequence ID" value="MCG2615683.1"/>
    <property type="molecule type" value="Genomic_DNA"/>
</dbReference>
<comment type="caution">
    <text evidence="3">The sequence shown here is derived from an EMBL/GenBank/DDBJ whole genome shotgun (WGS) entry which is preliminary data.</text>
</comment>
<keyword evidence="4" id="KW-1185">Reference proteome</keyword>
<dbReference type="Proteomes" id="UP001165367">
    <property type="component" value="Unassembled WGS sequence"/>
</dbReference>